<protein>
    <submittedName>
        <fullName evidence="3">HsdM N-terminal domain-containing protein</fullName>
    </submittedName>
</protein>
<feature type="region of interest" description="Disordered" evidence="1">
    <location>
        <begin position="139"/>
        <end position="162"/>
    </location>
</feature>
<organism evidence="3 4">
    <name type="scientific">Micrococcus luteus</name>
    <name type="common">Micrococcus lysodeikticus</name>
    <dbReference type="NCBI Taxonomy" id="1270"/>
    <lineage>
        <taxon>Bacteria</taxon>
        <taxon>Bacillati</taxon>
        <taxon>Actinomycetota</taxon>
        <taxon>Actinomycetes</taxon>
        <taxon>Micrococcales</taxon>
        <taxon>Micrococcaceae</taxon>
        <taxon>Micrococcus</taxon>
    </lineage>
</organism>
<feature type="domain" description="N6 adenine-specific DNA methyltransferase N-terminal" evidence="2">
    <location>
        <begin position="2"/>
        <end position="102"/>
    </location>
</feature>
<evidence type="ECO:0000256" key="1">
    <source>
        <dbReference type="SAM" id="MobiDB-lite"/>
    </source>
</evidence>
<gene>
    <name evidence="3" type="ORF">SAMN04487849_1056</name>
</gene>
<name>A0ABD7M799_MICLU</name>
<comment type="caution">
    <text evidence="3">The sequence shown here is derived from an EMBL/GenBank/DDBJ whole genome shotgun (WGS) entry which is preliminary data.</text>
</comment>
<evidence type="ECO:0000313" key="4">
    <source>
        <dbReference type="Proteomes" id="UP000184253"/>
    </source>
</evidence>
<sequence>MYKPNQYGSVVLLFTILRRMEQLMAPHRQTIRDLAESAPAQILPTLVQNKTGLLFHNTPPWDLRSILEDPVSAAQNLAAYVAGFSANVVDLFLHYEFEKTVDKFDDHGRVLLVLQQFAGMELSPATLSNADMGTMFEDLIRRSPRRPTRPRVSTSPRATPSR</sequence>
<evidence type="ECO:0000259" key="2">
    <source>
        <dbReference type="Pfam" id="PF12161"/>
    </source>
</evidence>
<accession>A0ABD7M799</accession>
<dbReference type="Pfam" id="PF12161">
    <property type="entry name" value="HsdM_N"/>
    <property type="match status" value="1"/>
</dbReference>
<dbReference type="EMBL" id="FRCE01000005">
    <property type="protein sequence ID" value="SHL54769.1"/>
    <property type="molecule type" value="Genomic_DNA"/>
</dbReference>
<evidence type="ECO:0000313" key="3">
    <source>
        <dbReference type="EMBL" id="SHL54769.1"/>
    </source>
</evidence>
<dbReference type="InterPro" id="IPR022749">
    <property type="entry name" value="D12N6_MeTrfase_N"/>
</dbReference>
<dbReference type="Proteomes" id="UP000184253">
    <property type="component" value="Unassembled WGS sequence"/>
</dbReference>
<feature type="compositionally biased region" description="Low complexity" evidence="1">
    <location>
        <begin position="150"/>
        <end position="162"/>
    </location>
</feature>
<reference evidence="3 4" key="1">
    <citation type="submission" date="2016-11" db="EMBL/GenBank/DDBJ databases">
        <authorList>
            <person name="Varghese N."/>
            <person name="Submissions S."/>
        </authorList>
    </citation>
    <scope>NUCLEOTIDE SEQUENCE [LARGE SCALE GENOMIC DNA]</scope>
    <source>
        <strain evidence="3 4">VTM4R57</strain>
    </source>
</reference>
<dbReference type="AlphaFoldDB" id="A0ABD7M799"/>
<proteinExistence type="predicted"/>